<sequence length="313" mass="34598">MIQSILRKIPELLVVMLAATLVTFFLTWLSPSDPARIYFDARGISPSPEALAGMRHEMGLDRPFIVQYGRWLNGMLHLDAGKSLRTGESVSQMVKSRFFMTFKLALAAIGPMFICSFALGILAALKEGSWINLLIRGFSFAGISIPDFWLGLMMILVFIVHLHWFRLTDPYAASSLVLPAATLVIPLICRYTHQIQAMIGEEMTKEYAIGARARGCREWRIVLFHVLPAVLGSLVTLFGLSCALLLGGTVIVEAIFSWPGLGTMAIEAINARDYPVLQAYVMVMVCIYVGINFITDVVAELLDPRLRLTGGQA</sequence>
<dbReference type="RefSeq" id="WP_104936320.1">
    <property type="nucleotide sequence ID" value="NZ_CP021255.1"/>
</dbReference>
<dbReference type="PANTHER" id="PTHR43163">
    <property type="entry name" value="DIPEPTIDE TRANSPORT SYSTEM PERMEASE PROTEIN DPPB-RELATED"/>
    <property type="match status" value="1"/>
</dbReference>
<keyword evidence="2 7" id="KW-0813">Transport</keyword>
<feature type="transmembrane region" description="Helical" evidence="7">
    <location>
        <begin position="279"/>
        <end position="299"/>
    </location>
</feature>
<feature type="transmembrane region" description="Helical" evidence="7">
    <location>
        <begin position="137"/>
        <end position="165"/>
    </location>
</feature>
<accession>A0A2L1GMZ9</accession>
<organism evidence="9 10">
    <name type="scientific">Desulfobulbus oralis</name>
    <dbReference type="NCBI Taxonomy" id="1986146"/>
    <lineage>
        <taxon>Bacteria</taxon>
        <taxon>Pseudomonadati</taxon>
        <taxon>Thermodesulfobacteriota</taxon>
        <taxon>Desulfobulbia</taxon>
        <taxon>Desulfobulbales</taxon>
        <taxon>Desulfobulbaceae</taxon>
        <taxon>Desulfobulbus</taxon>
    </lineage>
</organism>
<dbReference type="InterPro" id="IPR045621">
    <property type="entry name" value="BPD_transp_1_N"/>
</dbReference>
<proteinExistence type="inferred from homology"/>
<evidence type="ECO:0000259" key="8">
    <source>
        <dbReference type="PROSITE" id="PS50928"/>
    </source>
</evidence>
<keyword evidence="4 7" id="KW-0812">Transmembrane</keyword>
<evidence type="ECO:0000313" key="10">
    <source>
        <dbReference type="Proteomes" id="UP000239867"/>
    </source>
</evidence>
<evidence type="ECO:0000256" key="3">
    <source>
        <dbReference type="ARBA" id="ARBA00022475"/>
    </source>
</evidence>
<gene>
    <name evidence="9" type="ORF">CAY53_05740</name>
</gene>
<comment type="similarity">
    <text evidence="7">Belongs to the binding-protein-dependent transport system permease family.</text>
</comment>
<keyword evidence="5 7" id="KW-1133">Transmembrane helix</keyword>
<evidence type="ECO:0000313" key="9">
    <source>
        <dbReference type="EMBL" id="AVD71042.1"/>
    </source>
</evidence>
<evidence type="ECO:0000256" key="6">
    <source>
        <dbReference type="ARBA" id="ARBA00023136"/>
    </source>
</evidence>
<keyword evidence="3" id="KW-1003">Cell membrane</keyword>
<name>A0A2L1GMZ9_9BACT</name>
<feature type="transmembrane region" description="Helical" evidence="7">
    <location>
        <begin position="12"/>
        <end position="30"/>
    </location>
</feature>
<evidence type="ECO:0000256" key="1">
    <source>
        <dbReference type="ARBA" id="ARBA00004651"/>
    </source>
</evidence>
<dbReference type="Pfam" id="PF19300">
    <property type="entry name" value="BPD_transp_1_N"/>
    <property type="match status" value="1"/>
</dbReference>
<dbReference type="GO" id="GO:0055085">
    <property type="term" value="P:transmembrane transport"/>
    <property type="evidence" value="ECO:0007669"/>
    <property type="project" value="InterPro"/>
</dbReference>
<dbReference type="Proteomes" id="UP000239867">
    <property type="component" value="Chromosome"/>
</dbReference>
<dbReference type="PROSITE" id="PS50928">
    <property type="entry name" value="ABC_TM1"/>
    <property type="match status" value="1"/>
</dbReference>
<dbReference type="CDD" id="cd06261">
    <property type="entry name" value="TM_PBP2"/>
    <property type="match status" value="1"/>
</dbReference>
<keyword evidence="10" id="KW-1185">Reference proteome</keyword>
<dbReference type="InterPro" id="IPR000515">
    <property type="entry name" value="MetI-like"/>
</dbReference>
<feature type="transmembrane region" description="Helical" evidence="7">
    <location>
        <begin position="171"/>
        <end position="189"/>
    </location>
</feature>
<comment type="subcellular location">
    <subcellularLocation>
        <location evidence="1 7">Cell membrane</location>
        <topology evidence="1 7">Multi-pass membrane protein</topology>
    </subcellularLocation>
</comment>
<reference evidence="9 10" key="1">
    <citation type="journal article" date="2018" name="MBio">
        <title>Insights into the evolution of host association through the isolation and characterization of a novel human periodontal pathobiont, Desulfobulbus oralis.</title>
        <authorList>
            <person name="Cross K.L."/>
            <person name="Chirania P."/>
            <person name="Xiong W."/>
            <person name="Beall C.J."/>
            <person name="Elkins J.G."/>
            <person name="Giannone R.J."/>
            <person name="Griffen A.L."/>
            <person name="Guss A.M."/>
            <person name="Hettich R.L."/>
            <person name="Joshi S.S."/>
            <person name="Mokrzan E.M."/>
            <person name="Martin R.K."/>
            <person name="Zhulin I.B."/>
            <person name="Leys E.J."/>
            <person name="Podar M."/>
        </authorList>
    </citation>
    <scope>NUCLEOTIDE SEQUENCE [LARGE SCALE GENOMIC DNA]</scope>
    <source>
        <strain evidence="9 10">ORNL</strain>
    </source>
</reference>
<evidence type="ECO:0000256" key="4">
    <source>
        <dbReference type="ARBA" id="ARBA00022692"/>
    </source>
</evidence>
<evidence type="ECO:0000256" key="5">
    <source>
        <dbReference type="ARBA" id="ARBA00022989"/>
    </source>
</evidence>
<dbReference type="Pfam" id="PF00528">
    <property type="entry name" value="BPD_transp_1"/>
    <property type="match status" value="1"/>
</dbReference>
<dbReference type="PANTHER" id="PTHR43163:SF6">
    <property type="entry name" value="DIPEPTIDE TRANSPORT SYSTEM PERMEASE PROTEIN DPPB-RELATED"/>
    <property type="match status" value="1"/>
</dbReference>
<dbReference type="EMBL" id="CP021255">
    <property type="protein sequence ID" value="AVD71042.1"/>
    <property type="molecule type" value="Genomic_DNA"/>
</dbReference>
<feature type="domain" description="ABC transmembrane type-1" evidence="8">
    <location>
        <begin position="98"/>
        <end position="295"/>
    </location>
</feature>
<dbReference type="InterPro" id="IPR035906">
    <property type="entry name" value="MetI-like_sf"/>
</dbReference>
<feature type="transmembrane region" description="Helical" evidence="7">
    <location>
        <begin position="104"/>
        <end position="125"/>
    </location>
</feature>
<dbReference type="GO" id="GO:0005886">
    <property type="term" value="C:plasma membrane"/>
    <property type="evidence" value="ECO:0007669"/>
    <property type="project" value="UniProtKB-SubCell"/>
</dbReference>
<keyword evidence="6 7" id="KW-0472">Membrane</keyword>
<dbReference type="OrthoDB" id="9778910at2"/>
<evidence type="ECO:0000256" key="2">
    <source>
        <dbReference type="ARBA" id="ARBA00022448"/>
    </source>
</evidence>
<evidence type="ECO:0000256" key="7">
    <source>
        <dbReference type="RuleBase" id="RU363032"/>
    </source>
</evidence>
<dbReference type="SUPFAM" id="SSF161098">
    <property type="entry name" value="MetI-like"/>
    <property type="match status" value="1"/>
</dbReference>
<dbReference type="Gene3D" id="1.10.3720.10">
    <property type="entry name" value="MetI-like"/>
    <property type="match status" value="1"/>
</dbReference>
<dbReference type="KEGG" id="deo:CAY53_05740"/>
<feature type="transmembrane region" description="Helical" evidence="7">
    <location>
        <begin position="222"/>
        <end position="252"/>
    </location>
</feature>
<dbReference type="AlphaFoldDB" id="A0A2L1GMZ9"/>
<protein>
    <recommendedName>
        <fullName evidence="8">ABC transmembrane type-1 domain-containing protein</fullName>
    </recommendedName>
</protein>